<protein>
    <submittedName>
        <fullName evidence="4">Glycosyltransferase involved in cell wall bisynthesis</fullName>
    </submittedName>
</protein>
<sequence length="393" mass="43183">MPVIPSSNQPIAEPTSHPAPNSASRPVCLFIPSFGDGGVERMMVNIARGIADQGVPVDFVVGRRDAPFLDSLPATVSLHALGRVPPRERQRFLAEYVERSRPAVVLSAKTEDDRIALAVKAASSTDTRYFLRPGTTMSERWRARGKNWLKRWWEQRELRRLFQRADGVVAVSEGVAADIASVTGIPPSRVRVVRNPNITPEFYAQAREPLNHPWFGTDQPPVIMGVGGLRTQKDFATLIKAFALLHARLPCRLMILGQGRQQGRLLRLARDLGIADDVSLPGFEPNPYRFLARAKLFALSSLWEGSPNVLTEALALGTPVVSTDCRSGPREITRDGAFGALVPVGDVEALAAAMEETLRNPPPPDLLKEAVQEYRMDISARRYLAAFGLIAES</sequence>
<proteinExistence type="predicted"/>
<feature type="domain" description="Glycosyltransferase subfamily 4-like N-terminal" evidence="3">
    <location>
        <begin position="37"/>
        <end position="195"/>
    </location>
</feature>
<organism evidence="4 5">
    <name type="scientific">Thiocapsa roseopersicina</name>
    <dbReference type="NCBI Taxonomy" id="1058"/>
    <lineage>
        <taxon>Bacteria</taxon>
        <taxon>Pseudomonadati</taxon>
        <taxon>Pseudomonadota</taxon>
        <taxon>Gammaproteobacteria</taxon>
        <taxon>Chromatiales</taxon>
        <taxon>Chromatiaceae</taxon>
        <taxon>Thiocapsa</taxon>
    </lineage>
</organism>
<accession>A0A1H3CE88</accession>
<evidence type="ECO:0000259" key="2">
    <source>
        <dbReference type="Pfam" id="PF00534"/>
    </source>
</evidence>
<dbReference type="PANTHER" id="PTHR12526">
    <property type="entry name" value="GLYCOSYLTRANSFERASE"/>
    <property type="match status" value="1"/>
</dbReference>
<evidence type="ECO:0000313" key="4">
    <source>
        <dbReference type="EMBL" id="SDX52340.1"/>
    </source>
</evidence>
<evidence type="ECO:0000256" key="1">
    <source>
        <dbReference type="SAM" id="MobiDB-lite"/>
    </source>
</evidence>
<dbReference type="RefSeq" id="WP_245731986.1">
    <property type="nucleotide sequence ID" value="NZ_FNNZ01000033.1"/>
</dbReference>
<dbReference type="Gene3D" id="3.40.50.2000">
    <property type="entry name" value="Glycogen Phosphorylase B"/>
    <property type="match status" value="2"/>
</dbReference>
<gene>
    <name evidence="4" type="ORF">SAMN05421783_13323</name>
</gene>
<dbReference type="InterPro" id="IPR001296">
    <property type="entry name" value="Glyco_trans_1"/>
</dbReference>
<dbReference type="Pfam" id="PF13439">
    <property type="entry name" value="Glyco_transf_4"/>
    <property type="match status" value="1"/>
</dbReference>
<name>A0A1H3CE88_THIRO</name>
<feature type="region of interest" description="Disordered" evidence="1">
    <location>
        <begin position="1"/>
        <end position="22"/>
    </location>
</feature>
<keyword evidence="4" id="KW-0808">Transferase</keyword>
<reference evidence="5" key="1">
    <citation type="submission" date="2016-10" db="EMBL/GenBank/DDBJ databases">
        <authorList>
            <person name="Varghese N."/>
            <person name="Submissions S."/>
        </authorList>
    </citation>
    <scope>NUCLEOTIDE SEQUENCE [LARGE SCALE GENOMIC DNA]</scope>
    <source>
        <strain evidence="5">DSM 217</strain>
    </source>
</reference>
<dbReference type="GO" id="GO:0016757">
    <property type="term" value="F:glycosyltransferase activity"/>
    <property type="evidence" value="ECO:0007669"/>
    <property type="project" value="InterPro"/>
</dbReference>
<evidence type="ECO:0000259" key="3">
    <source>
        <dbReference type="Pfam" id="PF13439"/>
    </source>
</evidence>
<evidence type="ECO:0000313" key="5">
    <source>
        <dbReference type="Proteomes" id="UP000198816"/>
    </source>
</evidence>
<dbReference type="CDD" id="cd03811">
    <property type="entry name" value="GT4_GT28_WabH-like"/>
    <property type="match status" value="1"/>
</dbReference>
<dbReference type="GO" id="GO:1901135">
    <property type="term" value="P:carbohydrate derivative metabolic process"/>
    <property type="evidence" value="ECO:0007669"/>
    <property type="project" value="UniProtKB-ARBA"/>
</dbReference>
<dbReference type="InterPro" id="IPR028098">
    <property type="entry name" value="Glyco_trans_4-like_N"/>
</dbReference>
<dbReference type="AlphaFoldDB" id="A0A1H3CE88"/>
<keyword evidence="5" id="KW-1185">Reference proteome</keyword>
<dbReference type="SUPFAM" id="SSF53756">
    <property type="entry name" value="UDP-Glycosyltransferase/glycogen phosphorylase"/>
    <property type="match status" value="1"/>
</dbReference>
<dbReference type="Pfam" id="PF00534">
    <property type="entry name" value="Glycos_transf_1"/>
    <property type="match status" value="1"/>
</dbReference>
<dbReference type="Proteomes" id="UP000198816">
    <property type="component" value="Unassembled WGS sequence"/>
</dbReference>
<feature type="domain" description="Glycosyl transferase family 1" evidence="2">
    <location>
        <begin position="218"/>
        <end position="370"/>
    </location>
</feature>
<dbReference type="STRING" id="1058.SAMN05421783_13323"/>
<feature type="compositionally biased region" description="Polar residues" evidence="1">
    <location>
        <begin position="1"/>
        <end position="10"/>
    </location>
</feature>
<dbReference type="EMBL" id="FNNZ01000033">
    <property type="protein sequence ID" value="SDX52340.1"/>
    <property type="molecule type" value="Genomic_DNA"/>
</dbReference>